<dbReference type="RefSeq" id="WP_003611875.1">
    <property type="nucleotide sequence ID" value="NZ_ADVE02000001.1"/>
</dbReference>
<feature type="domain" description="Sulphur oxidation protein SoxZ" evidence="2">
    <location>
        <begin position="192"/>
        <end position="275"/>
    </location>
</feature>
<dbReference type="AlphaFoldDB" id="A0A2D2D1T7"/>
<reference evidence="5" key="1">
    <citation type="submission" date="2017-10" db="EMBL/GenBank/DDBJ databases">
        <title>Completed PacBio SMRT sequence of Methylosinus trichosporium OB3b reveals presence of a third large plasmid.</title>
        <authorList>
            <person name="Charles T.C."/>
            <person name="Lynch M.D.J."/>
            <person name="Heil J.R."/>
            <person name="Cheng J."/>
        </authorList>
    </citation>
    <scope>NUCLEOTIDE SEQUENCE [LARGE SCALE GENOMIC DNA]</scope>
    <source>
        <strain evidence="5">OB3b</strain>
    </source>
</reference>
<dbReference type="NCBIfam" id="TIGR04557">
    <property type="entry name" value="fuse_rel_SoxYZ"/>
    <property type="match status" value="1"/>
</dbReference>
<dbReference type="InterPro" id="IPR014880">
    <property type="entry name" value="SoxZ_dom"/>
</dbReference>
<dbReference type="Pfam" id="PF13501">
    <property type="entry name" value="SoxY"/>
    <property type="match status" value="1"/>
</dbReference>
<evidence type="ECO:0000313" key="5">
    <source>
        <dbReference type="Proteomes" id="UP000230709"/>
    </source>
</evidence>
<keyword evidence="5" id="KW-1185">Reference proteome</keyword>
<organism evidence="4 5">
    <name type="scientific">Methylosinus trichosporium (strain ATCC 35070 / NCIMB 11131 / UNIQEM 75 / OB3b)</name>
    <dbReference type="NCBI Taxonomy" id="595536"/>
    <lineage>
        <taxon>Bacteria</taxon>
        <taxon>Pseudomonadati</taxon>
        <taxon>Pseudomonadota</taxon>
        <taxon>Alphaproteobacteria</taxon>
        <taxon>Hyphomicrobiales</taxon>
        <taxon>Methylocystaceae</taxon>
        <taxon>Methylosinus</taxon>
    </lineage>
</organism>
<dbReference type="InterPro" id="IPR014756">
    <property type="entry name" value="Ig_E-set"/>
</dbReference>
<dbReference type="InterPro" id="IPR013783">
    <property type="entry name" value="Ig-like_fold"/>
</dbReference>
<dbReference type="InterPro" id="IPR030831">
    <property type="entry name" value="Fuse-rel_SoxYZ"/>
</dbReference>
<dbReference type="Pfam" id="PF08770">
    <property type="entry name" value="SoxZ"/>
    <property type="match status" value="1"/>
</dbReference>
<dbReference type="KEGG" id="mtw:CQW49_14405"/>
<dbReference type="Proteomes" id="UP000230709">
    <property type="component" value="Chromosome"/>
</dbReference>
<evidence type="ECO:0000313" key="4">
    <source>
        <dbReference type="EMBL" id="ATQ68942.1"/>
    </source>
</evidence>
<feature type="region of interest" description="Disordered" evidence="1">
    <location>
        <begin position="1"/>
        <end position="23"/>
    </location>
</feature>
<gene>
    <name evidence="4" type="ORF">CQW49_14405</name>
</gene>
<evidence type="ECO:0000259" key="3">
    <source>
        <dbReference type="Pfam" id="PF13501"/>
    </source>
</evidence>
<proteinExistence type="predicted"/>
<dbReference type="Gene3D" id="2.60.40.2470">
    <property type="entry name" value="SoxY domain"/>
    <property type="match status" value="1"/>
</dbReference>
<accession>A0A2D2D1T7</accession>
<feature type="domain" description="Ig-like SoxY" evidence="3">
    <location>
        <begin position="57"/>
        <end position="161"/>
    </location>
</feature>
<name>A0A2D2D1T7_METT3</name>
<sequence>MIRRTASLPARKPRSGGEPEGSRTALRLTAAVMASLLAGAAFAQAPKIDPWPGLVTDIFHDRPIAAHEGVVALQAPVRAEDAAIVPMTITLVDPAVRKATLVIDENPMPMAAAFTIGEGAAVASIETRVRVNSYTNVHVVAETADGALHSVVKFVKASGGCSAPAIKDQDEAAANLGKMKFRRFSSADPARREAQIMIRHPNNSGLQMDPISRAYIPAHFIDRVEVRQGDALIFSMEGGISLSEDPAFRFSYKPNGARTIRVEAHDNEGGVFSGEWPVDDAS</sequence>
<protein>
    <submittedName>
        <fullName evidence="4">Quinoprotein dehydrogenase-associated SoxYZ-like carrier</fullName>
    </submittedName>
</protein>
<evidence type="ECO:0000259" key="2">
    <source>
        <dbReference type="Pfam" id="PF08770"/>
    </source>
</evidence>
<evidence type="ECO:0000256" key="1">
    <source>
        <dbReference type="SAM" id="MobiDB-lite"/>
    </source>
</evidence>
<dbReference type="InterPro" id="IPR038162">
    <property type="entry name" value="SoxY_sf"/>
</dbReference>
<dbReference type="STRING" id="595536.GCA_000178815_02290"/>
<dbReference type="EMBL" id="CP023737">
    <property type="protein sequence ID" value="ATQ68942.1"/>
    <property type="molecule type" value="Genomic_DNA"/>
</dbReference>
<dbReference type="InterPro" id="IPR032711">
    <property type="entry name" value="SoxY"/>
</dbReference>
<dbReference type="SUPFAM" id="SSF81296">
    <property type="entry name" value="E set domains"/>
    <property type="match status" value="1"/>
</dbReference>
<dbReference type="Gene3D" id="2.60.40.10">
    <property type="entry name" value="Immunoglobulins"/>
    <property type="match status" value="1"/>
</dbReference>